<dbReference type="Gene3D" id="1.10.287.130">
    <property type="match status" value="1"/>
</dbReference>
<protein>
    <recommendedName>
        <fullName evidence="3">histidine kinase</fullName>
        <ecNumber evidence="3">2.7.13.3</ecNumber>
    </recommendedName>
</protein>
<dbReference type="CDD" id="cd00082">
    <property type="entry name" value="HisKA"/>
    <property type="match status" value="1"/>
</dbReference>
<dbReference type="InterPro" id="IPR005467">
    <property type="entry name" value="His_kinase_dom"/>
</dbReference>
<feature type="transmembrane region" description="Helical" evidence="11">
    <location>
        <begin position="161"/>
        <end position="180"/>
    </location>
</feature>
<dbReference type="InterPro" id="IPR003661">
    <property type="entry name" value="HisK_dim/P_dom"/>
</dbReference>
<name>A0A0R1RH12_9LACO</name>
<evidence type="ECO:0000313" key="14">
    <source>
        <dbReference type="Proteomes" id="UP000051697"/>
    </source>
</evidence>
<proteinExistence type="predicted"/>
<dbReference type="InterPro" id="IPR036890">
    <property type="entry name" value="HATPase_C_sf"/>
</dbReference>
<dbReference type="Pfam" id="PF00512">
    <property type="entry name" value="HisKA"/>
    <property type="match status" value="1"/>
</dbReference>
<keyword evidence="7 13" id="KW-0418">Kinase</keyword>
<dbReference type="SUPFAM" id="SSF47384">
    <property type="entry name" value="Homodimeric domain of signal transducing histidine kinase"/>
    <property type="match status" value="1"/>
</dbReference>
<dbReference type="CDD" id="cd00075">
    <property type="entry name" value="HATPase"/>
    <property type="match status" value="1"/>
</dbReference>
<keyword evidence="5" id="KW-0808">Transferase</keyword>
<dbReference type="SMART" id="SM00387">
    <property type="entry name" value="HATPase_c"/>
    <property type="match status" value="1"/>
</dbReference>
<sequence>MKSKSSASQMTFAYGIMLIMITVITSLSVMIIVGSMFVVNTRSNSEQLITSLNNSVVEGKFDWKYWKSNNDVDTRRTFITITTKAKGKVISKQYSDHAEDFLYDSFWSWPILKNVQVRENQGIYYHANRTVIVMNSKNQPRQIKYQIWISLNRVINLFKRLFIVIVAINLLSFLLGLLVISKLANKLTRPLKSLVSETKQIINEPTAKYQSNLTVADNPKEVHDLTIEFNKLLNELNENIKRDRQFISDASHELRTPIAGIKGNVKLIQRRAAEHPEVIPESLKYIETESDKMQRLIESLLALSKVDKVELEFKEVPILAIINETVDLMRQQVTQPIKVEGITTSNVVTNVNNLQQILVTLIDNAQKYSPKNSTITVQQVETANAIIITIADQGLGISDEDKAHIFDRFYRGKEARDTKIEGTGLGLAITSRMAKLIYANLEVTDNTPQGTKFMLLLPKHISEKF</sequence>
<dbReference type="Proteomes" id="UP000051697">
    <property type="component" value="Unassembled WGS sequence"/>
</dbReference>
<dbReference type="InterPro" id="IPR050428">
    <property type="entry name" value="TCS_sensor_his_kinase"/>
</dbReference>
<evidence type="ECO:0000313" key="13">
    <source>
        <dbReference type="EMBL" id="KRL56012.1"/>
    </source>
</evidence>
<dbReference type="Gene3D" id="3.30.565.10">
    <property type="entry name" value="Histidine kinase-like ATPase, C-terminal domain"/>
    <property type="match status" value="1"/>
</dbReference>
<evidence type="ECO:0000256" key="6">
    <source>
        <dbReference type="ARBA" id="ARBA00022692"/>
    </source>
</evidence>
<keyword evidence="9" id="KW-0902">Two-component regulatory system</keyword>
<reference evidence="13 14" key="1">
    <citation type="journal article" date="2015" name="Genome Announc.">
        <title>Expanding the biotechnology potential of lactobacilli through comparative genomics of 213 strains and associated genera.</title>
        <authorList>
            <person name="Sun Z."/>
            <person name="Harris H.M."/>
            <person name="McCann A."/>
            <person name="Guo C."/>
            <person name="Argimon S."/>
            <person name="Zhang W."/>
            <person name="Yang X."/>
            <person name="Jeffery I.B."/>
            <person name="Cooney J.C."/>
            <person name="Kagawa T.F."/>
            <person name="Liu W."/>
            <person name="Song Y."/>
            <person name="Salvetti E."/>
            <person name="Wrobel A."/>
            <person name="Rasinkangas P."/>
            <person name="Parkhill J."/>
            <person name="Rea M.C."/>
            <person name="O'Sullivan O."/>
            <person name="Ritari J."/>
            <person name="Douillard F.P."/>
            <person name="Paul Ross R."/>
            <person name="Yang R."/>
            <person name="Briner A.E."/>
            <person name="Felis G.E."/>
            <person name="de Vos W.M."/>
            <person name="Barrangou R."/>
            <person name="Klaenhammer T.R."/>
            <person name="Caufield P.W."/>
            <person name="Cui Y."/>
            <person name="Zhang H."/>
            <person name="O'Toole P.W."/>
        </authorList>
    </citation>
    <scope>NUCLEOTIDE SEQUENCE [LARGE SCALE GENOMIC DNA]</scope>
    <source>
        <strain evidence="13 14">DSM 15707</strain>
    </source>
</reference>
<gene>
    <name evidence="13" type="ORF">FC70_GL000598</name>
</gene>
<evidence type="ECO:0000256" key="11">
    <source>
        <dbReference type="SAM" id="Phobius"/>
    </source>
</evidence>
<keyword evidence="8 11" id="KW-1133">Transmembrane helix</keyword>
<keyword evidence="6 11" id="KW-0812">Transmembrane</keyword>
<keyword evidence="14" id="KW-1185">Reference proteome</keyword>
<dbReference type="Pfam" id="PF02518">
    <property type="entry name" value="HATPase_c"/>
    <property type="match status" value="1"/>
</dbReference>
<evidence type="ECO:0000256" key="3">
    <source>
        <dbReference type="ARBA" id="ARBA00012438"/>
    </source>
</evidence>
<dbReference type="InterPro" id="IPR003594">
    <property type="entry name" value="HATPase_dom"/>
</dbReference>
<evidence type="ECO:0000256" key="7">
    <source>
        <dbReference type="ARBA" id="ARBA00022777"/>
    </source>
</evidence>
<dbReference type="GO" id="GO:0000155">
    <property type="term" value="F:phosphorelay sensor kinase activity"/>
    <property type="evidence" value="ECO:0007669"/>
    <property type="project" value="InterPro"/>
</dbReference>
<evidence type="ECO:0000256" key="5">
    <source>
        <dbReference type="ARBA" id="ARBA00022679"/>
    </source>
</evidence>
<feature type="transmembrane region" description="Helical" evidence="11">
    <location>
        <begin position="12"/>
        <end position="39"/>
    </location>
</feature>
<dbReference type="GO" id="GO:0005886">
    <property type="term" value="C:plasma membrane"/>
    <property type="evidence" value="ECO:0007669"/>
    <property type="project" value="TreeGrafter"/>
</dbReference>
<dbReference type="PANTHER" id="PTHR45436">
    <property type="entry name" value="SENSOR HISTIDINE KINASE YKOH"/>
    <property type="match status" value="1"/>
</dbReference>
<evidence type="ECO:0000256" key="9">
    <source>
        <dbReference type="ARBA" id="ARBA00023012"/>
    </source>
</evidence>
<evidence type="ECO:0000256" key="4">
    <source>
        <dbReference type="ARBA" id="ARBA00022553"/>
    </source>
</evidence>
<comment type="catalytic activity">
    <reaction evidence="1">
        <text>ATP + protein L-histidine = ADP + protein N-phospho-L-histidine.</text>
        <dbReference type="EC" id="2.7.13.3"/>
    </reaction>
</comment>
<dbReference type="PROSITE" id="PS50109">
    <property type="entry name" value="HIS_KIN"/>
    <property type="match status" value="1"/>
</dbReference>
<dbReference type="PANTHER" id="PTHR45436:SF5">
    <property type="entry name" value="SENSOR HISTIDINE KINASE TRCS"/>
    <property type="match status" value="1"/>
</dbReference>
<evidence type="ECO:0000256" key="8">
    <source>
        <dbReference type="ARBA" id="ARBA00022989"/>
    </source>
</evidence>
<evidence type="ECO:0000256" key="10">
    <source>
        <dbReference type="ARBA" id="ARBA00023136"/>
    </source>
</evidence>
<dbReference type="FunFam" id="1.10.287.130:FF:000001">
    <property type="entry name" value="Two-component sensor histidine kinase"/>
    <property type="match status" value="1"/>
</dbReference>
<dbReference type="EMBL" id="AZFE01000030">
    <property type="protein sequence ID" value="KRL56012.1"/>
    <property type="molecule type" value="Genomic_DNA"/>
</dbReference>
<keyword evidence="4" id="KW-0597">Phosphoprotein</keyword>
<evidence type="ECO:0000256" key="1">
    <source>
        <dbReference type="ARBA" id="ARBA00000085"/>
    </source>
</evidence>
<dbReference type="InterPro" id="IPR036097">
    <property type="entry name" value="HisK_dim/P_sf"/>
</dbReference>
<dbReference type="SMART" id="SM00388">
    <property type="entry name" value="HisKA"/>
    <property type="match status" value="1"/>
</dbReference>
<keyword evidence="10 11" id="KW-0472">Membrane</keyword>
<evidence type="ECO:0000256" key="2">
    <source>
        <dbReference type="ARBA" id="ARBA00004370"/>
    </source>
</evidence>
<evidence type="ECO:0000259" key="12">
    <source>
        <dbReference type="PROSITE" id="PS50109"/>
    </source>
</evidence>
<dbReference type="EC" id="2.7.13.3" evidence="3"/>
<comment type="caution">
    <text evidence="13">The sequence shown here is derived from an EMBL/GenBank/DDBJ whole genome shotgun (WGS) entry which is preliminary data.</text>
</comment>
<dbReference type="InterPro" id="IPR004358">
    <property type="entry name" value="Sig_transdc_His_kin-like_C"/>
</dbReference>
<dbReference type="RefSeq" id="WP_162253438.1">
    <property type="nucleotide sequence ID" value="NZ_AZFE01000030.1"/>
</dbReference>
<dbReference type="STRING" id="1423778.FC70_GL000598"/>
<comment type="subcellular location">
    <subcellularLocation>
        <location evidence="2">Membrane</location>
    </subcellularLocation>
</comment>
<dbReference type="AlphaFoldDB" id="A0A0R1RH12"/>
<accession>A0A0R1RH12</accession>
<dbReference type="Gene3D" id="6.10.340.10">
    <property type="match status" value="1"/>
</dbReference>
<dbReference type="PRINTS" id="PR00344">
    <property type="entry name" value="BCTRLSENSOR"/>
</dbReference>
<dbReference type="SUPFAM" id="SSF55874">
    <property type="entry name" value="ATPase domain of HSP90 chaperone/DNA topoisomerase II/histidine kinase"/>
    <property type="match status" value="1"/>
</dbReference>
<dbReference type="PATRIC" id="fig|1423778.4.peg.625"/>
<feature type="domain" description="Histidine kinase" evidence="12">
    <location>
        <begin position="249"/>
        <end position="461"/>
    </location>
</feature>
<organism evidence="13 14">
    <name type="scientific">Paucilactobacillus oligofermentans DSM 15707 = LMG 22743</name>
    <dbReference type="NCBI Taxonomy" id="1423778"/>
    <lineage>
        <taxon>Bacteria</taxon>
        <taxon>Bacillati</taxon>
        <taxon>Bacillota</taxon>
        <taxon>Bacilli</taxon>
        <taxon>Lactobacillales</taxon>
        <taxon>Lactobacillaceae</taxon>
        <taxon>Paucilactobacillus</taxon>
    </lineage>
</organism>